<comment type="cofactor">
    <cofactor evidence="2">
        <name>NAD(+)</name>
        <dbReference type="ChEBI" id="CHEBI:57540"/>
    </cofactor>
</comment>
<feature type="domain" description="Myo-inositol-1-phosphate synthase GAPDH-like" evidence="17">
    <location>
        <begin position="143"/>
        <end position="258"/>
    </location>
</feature>
<keyword evidence="14" id="KW-1208">Phospholipid metabolism</keyword>
<evidence type="ECO:0000259" key="17">
    <source>
        <dbReference type="Pfam" id="PF01658"/>
    </source>
</evidence>
<dbReference type="InterPro" id="IPR036291">
    <property type="entry name" value="NAD(P)-bd_dom_sf"/>
</dbReference>
<dbReference type="Proteomes" id="UP000000709">
    <property type="component" value="Unassembled WGS sequence"/>
</dbReference>
<keyword evidence="19" id="KW-1185">Reference proteome</keyword>
<evidence type="ECO:0000256" key="12">
    <source>
        <dbReference type="ARBA" id="ARBA00023209"/>
    </source>
</evidence>
<dbReference type="GO" id="GO:0005737">
    <property type="term" value="C:cytoplasm"/>
    <property type="evidence" value="ECO:0007669"/>
    <property type="project" value="UniProtKB-SubCell"/>
</dbReference>
<dbReference type="GeneID" id="18872768"/>
<dbReference type="FunCoup" id="G3AIL3">
    <property type="interactions" value="697"/>
</dbReference>
<evidence type="ECO:0000256" key="8">
    <source>
        <dbReference type="ARBA" id="ARBA00022516"/>
    </source>
</evidence>
<reference evidence="18 19" key="1">
    <citation type="journal article" date="2011" name="Proc. Natl. Acad. Sci. U.S.A.">
        <title>Comparative genomics of xylose-fermenting fungi for enhanced biofuel production.</title>
        <authorList>
            <person name="Wohlbach D.J."/>
            <person name="Kuo A."/>
            <person name="Sato T.K."/>
            <person name="Potts K.M."/>
            <person name="Salamov A.A."/>
            <person name="LaButti K.M."/>
            <person name="Sun H."/>
            <person name="Clum A."/>
            <person name="Pangilinan J.L."/>
            <person name="Lindquist E.A."/>
            <person name="Lucas S."/>
            <person name="Lapidus A."/>
            <person name="Jin M."/>
            <person name="Gunawan C."/>
            <person name="Balan V."/>
            <person name="Dale B.E."/>
            <person name="Jeffries T.W."/>
            <person name="Zinkel R."/>
            <person name="Barry K.W."/>
            <person name="Grigoriev I.V."/>
            <person name="Gasch A.P."/>
        </authorList>
    </citation>
    <scope>NUCLEOTIDE SEQUENCE [LARGE SCALE GENOMIC DNA]</scope>
    <source>
        <strain evidence="19">NRRL Y-27907 / 11-Y1</strain>
    </source>
</reference>
<comment type="catalytic activity">
    <reaction evidence="1">
        <text>D-glucose 6-phosphate = 1D-myo-inositol 3-phosphate</text>
        <dbReference type="Rhea" id="RHEA:10716"/>
        <dbReference type="ChEBI" id="CHEBI:58401"/>
        <dbReference type="ChEBI" id="CHEBI:61548"/>
        <dbReference type="EC" id="5.5.1.4"/>
    </reaction>
</comment>
<dbReference type="Gene3D" id="3.30.360.10">
    <property type="entry name" value="Dihydrodipicolinate Reductase, domain 2"/>
    <property type="match status" value="1"/>
</dbReference>
<evidence type="ECO:0000256" key="15">
    <source>
        <dbReference type="ARBA" id="ARBA00032949"/>
    </source>
</evidence>
<evidence type="ECO:0000256" key="11">
    <source>
        <dbReference type="ARBA" id="ARBA00023098"/>
    </source>
</evidence>
<evidence type="ECO:0000256" key="5">
    <source>
        <dbReference type="ARBA" id="ARBA00010813"/>
    </source>
</evidence>
<dbReference type="OrthoDB" id="2887at2759"/>
<organism evidence="19">
    <name type="scientific">Spathaspora passalidarum (strain NRRL Y-27907 / 11-Y1)</name>
    <dbReference type="NCBI Taxonomy" id="619300"/>
    <lineage>
        <taxon>Eukaryota</taxon>
        <taxon>Fungi</taxon>
        <taxon>Dikarya</taxon>
        <taxon>Ascomycota</taxon>
        <taxon>Saccharomycotina</taxon>
        <taxon>Pichiomycetes</taxon>
        <taxon>Debaryomycetaceae</taxon>
        <taxon>Spathaspora</taxon>
    </lineage>
</organism>
<dbReference type="PIRSF" id="PIRSF015578">
    <property type="entry name" value="Myoinos-ppht_syn"/>
    <property type="match status" value="1"/>
</dbReference>
<keyword evidence="8" id="KW-0444">Lipid biosynthesis</keyword>
<evidence type="ECO:0000256" key="14">
    <source>
        <dbReference type="ARBA" id="ARBA00023264"/>
    </source>
</evidence>
<comment type="similarity">
    <text evidence="5">Belongs to the myo-inositol 1-phosphate synthase family.</text>
</comment>
<keyword evidence="11" id="KW-0443">Lipid metabolism</keyword>
<dbReference type="FunFam" id="3.40.50.720:FF:000334">
    <property type="entry name" value="Inositol-3-phosphate synthase"/>
    <property type="match status" value="1"/>
</dbReference>
<name>G3AIL3_SPAPN</name>
<evidence type="ECO:0000256" key="1">
    <source>
        <dbReference type="ARBA" id="ARBA00000113"/>
    </source>
</evidence>
<dbReference type="RefSeq" id="XP_007373312.1">
    <property type="nucleotide sequence ID" value="XM_007373250.1"/>
</dbReference>
<dbReference type="FunFam" id="3.30.360.10:FF:000055">
    <property type="entry name" value="Putative myo-inositol-1-phosphate synthase"/>
    <property type="match status" value="1"/>
</dbReference>
<dbReference type="Pfam" id="PF01658">
    <property type="entry name" value="Inos-1-P_synth"/>
    <property type="match status" value="1"/>
</dbReference>
<dbReference type="AlphaFoldDB" id="G3AIL3"/>
<dbReference type="InterPro" id="IPR002587">
    <property type="entry name" value="Myo-inos-1-P_Synthase"/>
</dbReference>
<dbReference type="OMA" id="CTRPRDW"/>
<dbReference type="eggNOG" id="KOG0693">
    <property type="taxonomic scope" value="Eukaryota"/>
</dbReference>
<protein>
    <recommendedName>
        <fullName evidence="16">Inositol-3-phosphate synthase</fullName>
        <ecNumber evidence="6">5.5.1.4</ecNumber>
    </recommendedName>
    <alternativeName>
        <fullName evidence="15">Myo-inositol 1-phosphate synthase</fullName>
    </alternativeName>
</protein>
<comment type="subcellular location">
    <subcellularLocation>
        <location evidence="3">Cytoplasm</location>
    </subcellularLocation>
</comment>
<accession>G3AIL3</accession>
<evidence type="ECO:0000256" key="16">
    <source>
        <dbReference type="ARBA" id="ARBA00070063"/>
    </source>
</evidence>
<dbReference type="STRING" id="619300.G3AIL3"/>
<evidence type="ECO:0000256" key="13">
    <source>
        <dbReference type="ARBA" id="ARBA00023235"/>
    </source>
</evidence>
<evidence type="ECO:0000256" key="10">
    <source>
        <dbReference type="ARBA" id="ARBA00023027"/>
    </source>
</evidence>
<evidence type="ECO:0000256" key="2">
    <source>
        <dbReference type="ARBA" id="ARBA00001911"/>
    </source>
</evidence>
<dbReference type="InParanoid" id="G3AIL3"/>
<dbReference type="PANTHER" id="PTHR11510">
    <property type="entry name" value="MYO-INOSITOL-1 PHOSPHATE SYNTHASE"/>
    <property type="match status" value="1"/>
</dbReference>
<dbReference type="SUPFAM" id="SSF55347">
    <property type="entry name" value="Glyceraldehyde-3-phosphate dehydrogenase-like, C-terminal domain"/>
    <property type="match status" value="1"/>
</dbReference>
<evidence type="ECO:0000256" key="6">
    <source>
        <dbReference type="ARBA" id="ARBA00012125"/>
    </source>
</evidence>
<dbReference type="InterPro" id="IPR013021">
    <property type="entry name" value="Myo-inos-1-P_Synthase_GAPDH"/>
</dbReference>
<dbReference type="GO" id="GO:0006021">
    <property type="term" value="P:inositol biosynthetic process"/>
    <property type="evidence" value="ECO:0007669"/>
    <property type="project" value="UniProtKB-UniPathway"/>
</dbReference>
<keyword evidence="10" id="KW-0520">NAD</keyword>
<gene>
    <name evidence="18" type="primary">INO1</name>
    <name evidence="18" type="ORF">SPAPADRAFT_59093</name>
</gene>
<dbReference type="HOGENOM" id="CLU_021486_1_0_1"/>
<keyword evidence="9" id="KW-0398">Inositol biosynthesis</keyword>
<dbReference type="GO" id="GO:0004512">
    <property type="term" value="F:inositol-3-phosphate synthase activity"/>
    <property type="evidence" value="ECO:0007669"/>
    <property type="project" value="UniProtKB-EC"/>
</dbReference>
<evidence type="ECO:0000256" key="3">
    <source>
        <dbReference type="ARBA" id="ARBA00004496"/>
    </source>
</evidence>
<evidence type="ECO:0000256" key="7">
    <source>
        <dbReference type="ARBA" id="ARBA00022490"/>
    </source>
</evidence>
<dbReference type="SUPFAM" id="SSF51735">
    <property type="entry name" value="NAD(P)-binding Rossmann-fold domains"/>
    <property type="match status" value="1"/>
</dbReference>
<evidence type="ECO:0000313" key="19">
    <source>
        <dbReference type="Proteomes" id="UP000000709"/>
    </source>
</evidence>
<dbReference type="Gene3D" id="3.40.50.720">
    <property type="entry name" value="NAD(P)-binding Rossmann-like Domain"/>
    <property type="match status" value="2"/>
</dbReference>
<comment type="pathway">
    <text evidence="4">Polyol metabolism; myo-inositol biosynthesis; myo-inositol from D-glucose 6-phosphate: step 1/2.</text>
</comment>
<evidence type="ECO:0000313" key="18">
    <source>
        <dbReference type="EMBL" id="EGW33728.1"/>
    </source>
</evidence>
<keyword evidence="13" id="KW-0413">Isomerase</keyword>
<keyword evidence="12" id="KW-0594">Phospholipid biosynthesis</keyword>
<evidence type="ECO:0000256" key="4">
    <source>
        <dbReference type="ARBA" id="ARBA00005117"/>
    </source>
</evidence>
<proteinExistence type="inferred from homology"/>
<dbReference type="EMBL" id="GL996500">
    <property type="protein sequence ID" value="EGW33728.1"/>
    <property type="molecule type" value="Genomic_DNA"/>
</dbReference>
<dbReference type="KEGG" id="spaa:SPAPADRAFT_59093"/>
<keyword evidence="7" id="KW-0963">Cytoplasm</keyword>
<dbReference type="UniPathway" id="UPA00823">
    <property type="reaction ID" value="UER00787"/>
</dbReference>
<dbReference type="GO" id="GO:0008654">
    <property type="term" value="P:phospholipid biosynthetic process"/>
    <property type="evidence" value="ECO:0007669"/>
    <property type="project" value="UniProtKB-KW"/>
</dbReference>
<dbReference type="Pfam" id="PF07994">
    <property type="entry name" value="NAD_binding_5"/>
    <property type="match status" value="1"/>
</dbReference>
<evidence type="ECO:0000256" key="9">
    <source>
        <dbReference type="ARBA" id="ARBA00022550"/>
    </source>
</evidence>
<sequence>MPSIYYPDFIALNQKDRADNIFNKTESGEVRTDNKWADVERIRKDIREFKAKNDLDKVIVLWTANTERYADVIANVNDTSDNLLEAIKSNHEEIAPSTVFAVASILEKVPYINGSPQNTFVPGVIELAEKYDSFIGGDDFKSGQTKIKSVLAQFLVDAGIKPLSIASYNHLGNNDGYNLSAPKQFRSKEISKQSVVDDMIESNEILYNKESGDKVDHCIVIKYVPAVGDSKVAMDEYYSELMLGGHNKISIHNVCEDSLLATPLIIDLVIMSEFLSRVQYKKVDEEQYHDFYSVLTLLSYWLKAPLSRPGFKPINGLNKQRQALENLLRLLVGLPVNNELRFEERLLV</sequence>
<dbReference type="EC" id="5.5.1.4" evidence="6"/>